<evidence type="ECO:0000256" key="4">
    <source>
        <dbReference type="ARBA" id="ARBA00022692"/>
    </source>
</evidence>
<feature type="transmembrane region" description="Helical" evidence="7">
    <location>
        <begin position="153"/>
        <end position="177"/>
    </location>
</feature>
<keyword evidence="2 7" id="KW-0813">Transport</keyword>
<dbReference type="InterPro" id="IPR000515">
    <property type="entry name" value="MetI-like"/>
</dbReference>
<dbReference type="InterPro" id="IPR035906">
    <property type="entry name" value="MetI-like_sf"/>
</dbReference>
<evidence type="ECO:0000256" key="1">
    <source>
        <dbReference type="ARBA" id="ARBA00004651"/>
    </source>
</evidence>
<keyword evidence="9" id="KW-1185">Reference proteome</keyword>
<evidence type="ECO:0000256" key="3">
    <source>
        <dbReference type="ARBA" id="ARBA00022475"/>
    </source>
</evidence>
<keyword evidence="3" id="KW-1003">Cell membrane</keyword>
<dbReference type="Proteomes" id="UP000586722">
    <property type="component" value="Unassembled WGS sequence"/>
</dbReference>
<dbReference type="SUPFAM" id="SSF161098">
    <property type="entry name" value="MetI-like"/>
    <property type="match status" value="1"/>
</dbReference>
<dbReference type="InterPro" id="IPR045621">
    <property type="entry name" value="BPD_transp_1_N"/>
</dbReference>
<proteinExistence type="inferred from homology"/>
<dbReference type="PROSITE" id="PS50928">
    <property type="entry name" value="ABC_TM1"/>
    <property type="match status" value="1"/>
</dbReference>
<dbReference type="RefSeq" id="WP_161677437.1">
    <property type="nucleotide sequence ID" value="NZ_JAABLP010000004.1"/>
</dbReference>
<keyword evidence="6 7" id="KW-0472">Membrane</keyword>
<feature type="transmembrane region" description="Helical" evidence="7">
    <location>
        <begin position="116"/>
        <end position="141"/>
    </location>
</feature>
<protein>
    <submittedName>
        <fullName evidence="8">ABC transporter permease subunit</fullName>
    </submittedName>
</protein>
<evidence type="ECO:0000256" key="6">
    <source>
        <dbReference type="ARBA" id="ARBA00023136"/>
    </source>
</evidence>
<comment type="caution">
    <text evidence="8">The sequence shown here is derived from an EMBL/GenBank/DDBJ whole genome shotgun (WGS) entry which is preliminary data.</text>
</comment>
<evidence type="ECO:0000256" key="5">
    <source>
        <dbReference type="ARBA" id="ARBA00022989"/>
    </source>
</evidence>
<organism evidence="8 9">
    <name type="scientific">Pannonibacter tanglangensis</name>
    <dbReference type="NCBI Taxonomy" id="2750084"/>
    <lineage>
        <taxon>Bacteria</taxon>
        <taxon>Pseudomonadati</taxon>
        <taxon>Pseudomonadota</taxon>
        <taxon>Alphaproteobacteria</taxon>
        <taxon>Hyphomicrobiales</taxon>
        <taxon>Stappiaceae</taxon>
        <taxon>Pannonibacter</taxon>
    </lineage>
</organism>
<dbReference type="GO" id="GO:0005886">
    <property type="term" value="C:plasma membrane"/>
    <property type="evidence" value="ECO:0007669"/>
    <property type="project" value="UniProtKB-SubCell"/>
</dbReference>
<evidence type="ECO:0000256" key="7">
    <source>
        <dbReference type="RuleBase" id="RU363032"/>
    </source>
</evidence>
<dbReference type="PANTHER" id="PTHR43163">
    <property type="entry name" value="DIPEPTIDE TRANSPORT SYSTEM PERMEASE PROTEIN DPPB-RELATED"/>
    <property type="match status" value="1"/>
</dbReference>
<evidence type="ECO:0000313" key="8">
    <source>
        <dbReference type="EMBL" id="NBN79562.1"/>
    </source>
</evidence>
<reference evidence="9" key="1">
    <citation type="submission" date="2020-01" db="EMBL/GenBank/DDBJ databases">
        <authorList>
            <person name="Fang Y."/>
            <person name="Sun R."/>
            <person name="Nie L."/>
            <person name="He J."/>
            <person name="Hao L."/>
            <person name="Wang L."/>
            <person name="Su S."/>
            <person name="Lv E."/>
            <person name="Zhang Z."/>
            <person name="Xie R."/>
            <person name="Liu H."/>
        </authorList>
    </citation>
    <scope>NUCLEOTIDE SEQUENCE [LARGE SCALE GENOMIC DNA]</scope>
    <source>
        <strain evidence="9">XCT-53</strain>
    </source>
</reference>
<gene>
    <name evidence="8" type="ORF">GWI72_14900</name>
</gene>
<comment type="subcellular location">
    <subcellularLocation>
        <location evidence="1 7">Cell membrane</location>
        <topology evidence="1 7">Multi-pass membrane protein</topology>
    </subcellularLocation>
</comment>
<evidence type="ECO:0000256" key="2">
    <source>
        <dbReference type="ARBA" id="ARBA00022448"/>
    </source>
</evidence>
<accession>A0A7X5J9I8</accession>
<dbReference type="PANTHER" id="PTHR43163:SF6">
    <property type="entry name" value="DIPEPTIDE TRANSPORT SYSTEM PERMEASE PROTEIN DPPB-RELATED"/>
    <property type="match status" value="1"/>
</dbReference>
<dbReference type="AlphaFoldDB" id="A0A7X5J9I8"/>
<feature type="transmembrane region" description="Helical" evidence="7">
    <location>
        <begin position="296"/>
        <end position="318"/>
    </location>
</feature>
<dbReference type="Pfam" id="PF00528">
    <property type="entry name" value="BPD_transp_1"/>
    <property type="match status" value="1"/>
</dbReference>
<sequence>MAFAIEFFVRRLSQGLLIVLLVAFVIFTLLRIAPGDPIRIILGPMATATAMEETARELGLRDPIPVQFGRFIVQVASGDFGHSFIRGKQGGASGGSQDGAPDLSQRAPVMDLILTALPYTLILASLGLVFAFLIAIPIGLAAGLNAGRWQQKLGLYISSFFVSLPNIWVGVVLIYLLSAKSGLLPAIGYRGIAYAIIPAIVVAIEMSPVLIRAIAVSIAANVQEGYFNVGQVRGIPRSKMIYRHVVRNAAVPLLNVFSAQMIGMLLGGLFVVEYIFSFPGIGLLTINAVFQRDFPIIQAVAILASAVLVLINILVDFASTTIDRRLKF</sequence>
<dbReference type="GO" id="GO:0055085">
    <property type="term" value="P:transmembrane transport"/>
    <property type="evidence" value="ECO:0007669"/>
    <property type="project" value="InterPro"/>
</dbReference>
<feature type="transmembrane region" description="Helical" evidence="7">
    <location>
        <begin position="12"/>
        <end position="33"/>
    </location>
</feature>
<dbReference type="Pfam" id="PF19300">
    <property type="entry name" value="BPD_transp_1_N"/>
    <property type="match status" value="1"/>
</dbReference>
<dbReference type="CDD" id="cd06261">
    <property type="entry name" value="TM_PBP2"/>
    <property type="match status" value="1"/>
</dbReference>
<dbReference type="Gene3D" id="1.10.3720.10">
    <property type="entry name" value="MetI-like"/>
    <property type="match status" value="1"/>
</dbReference>
<keyword evidence="5 7" id="KW-1133">Transmembrane helix</keyword>
<feature type="transmembrane region" description="Helical" evidence="7">
    <location>
        <begin position="183"/>
        <end position="204"/>
    </location>
</feature>
<feature type="transmembrane region" description="Helical" evidence="7">
    <location>
        <begin position="249"/>
        <end position="276"/>
    </location>
</feature>
<keyword evidence="4 7" id="KW-0812">Transmembrane</keyword>
<evidence type="ECO:0000313" key="9">
    <source>
        <dbReference type="Proteomes" id="UP000586722"/>
    </source>
</evidence>
<dbReference type="EMBL" id="JAABLQ010000002">
    <property type="protein sequence ID" value="NBN79562.1"/>
    <property type="molecule type" value="Genomic_DNA"/>
</dbReference>
<comment type="similarity">
    <text evidence="7">Belongs to the binding-protein-dependent transport system permease family.</text>
</comment>
<name>A0A7X5J9I8_9HYPH</name>